<sequence>MNSADFSQRCRVSHHTVVQNLLEEQGRGVHGSVQWPRPEQLHMAHALATSSWDQWLLIRTSQLIELQKEADYFQQW</sequence>
<dbReference type="GeneID" id="114251482"/>
<keyword evidence="1" id="KW-1185">Reference proteome</keyword>
<organism evidence="1 2">
    <name type="scientific">Bombyx mandarina</name>
    <name type="common">Wild silk moth</name>
    <name type="synonym">Wild silkworm</name>
    <dbReference type="NCBI Taxonomy" id="7092"/>
    <lineage>
        <taxon>Eukaryota</taxon>
        <taxon>Metazoa</taxon>
        <taxon>Ecdysozoa</taxon>
        <taxon>Arthropoda</taxon>
        <taxon>Hexapoda</taxon>
        <taxon>Insecta</taxon>
        <taxon>Pterygota</taxon>
        <taxon>Neoptera</taxon>
        <taxon>Endopterygota</taxon>
        <taxon>Lepidoptera</taxon>
        <taxon>Glossata</taxon>
        <taxon>Ditrysia</taxon>
        <taxon>Bombycoidea</taxon>
        <taxon>Bombycidae</taxon>
        <taxon>Bombycinae</taxon>
        <taxon>Bombyx</taxon>
    </lineage>
</organism>
<accession>A0A6J2KJ42</accession>
<dbReference type="KEGG" id="bman:114251482"/>
<evidence type="ECO:0000313" key="1">
    <source>
        <dbReference type="Proteomes" id="UP000504629"/>
    </source>
</evidence>
<dbReference type="RefSeq" id="XP_028041568.1">
    <property type="nucleotide sequence ID" value="XM_028185767.1"/>
</dbReference>
<gene>
    <name evidence="2" type="primary">LOC114251482</name>
</gene>
<dbReference type="Proteomes" id="UP000504629">
    <property type="component" value="Unplaced"/>
</dbReference>
<reference evidence="2" key="1">
    <citation type="submission" date="2025-08" db="UniProtKB">
        <authorList>
            <consortium name="RefSeq"/>
        </authorList>
    </citation>
    <scope>IDENTIFICATION</scope>
    <source>
        <tissue evidence="2">Silk gland</tissue>
    </source>
</reference>
<name>A0A6J2KJ42_BOMMA</name>
<protein>
    <submittedName>
        <fullName evidence="2">Uncharacterized protein LOC114251482</fullName>
    </submittedName>
</protein>
<evidence type="ECO:0000313" key="2">
    <source>
        <dbReference type="RefSeq" id="XP_028041568.1"/>
    </source>
</evidence>
<dbReference type="AlphaFoldDB" id="A0A6J2KJ42"/>
<proteinExistence type="predicted"/>